<sequence length="191" mass="20093">MSSFAKTLVATTVSAVLTCGLCAPAANASTVEVRGNVCTFHFTDREVKTINAYDSTVTVKDGATLTREQAQTWMEKYRELETEFSESVNKAKAAYQAGALTKAEYDELMADAQKVHDYALVSSPAVEACATNGDGTYSQSQAELSTVDGHLTEAGIGVVATASVLAVIGIIVAALPAIKPMLPPQIQAMLP</sequence>
<dbReference type="PATRIC" id="fig|1125779.3.peg.1862"/>
<evidence type="ECO:0000313" key="4">
    <source>
        <dbReference type="Proteomes" id="UP000014408"/>
    </source>
</evidence>
<dbReference type="Proteomes" id="UP000014408">
    <property type="component" value="Unassembled WGS sequence"/>
</dbReference>
<gene>
    <name evidence="3" type="ORF">HMPREF1219_01916</name>
</gene>
<feature type="signal peptide" evidence="2">
    <location>
        <begin position="1"/>
        <end position="28"/>
    </location>
</feature>
<evidence type="ECO:0000256" key="1">
    <source>
        <dbReference type="SAM" id="Phobius"/>
    </source>
</evidence>
<dbReference type="EMBL" id="ATBY01000016">
    <property type="protein sequence ID" value="EPD68270.1"/>
    <property type="molecule type" value="Genomic_DNA"/>
</dbReference>
<proteinExistence type="predicted"/>
<organism evidence="3 4">
    <name type="scientific">Corynebacterium pyruviciproducens ATCC BAA-1742</name>
    <dbReference type="NCBI Taxonomy" id="1125779"/>
    <lineage>
        <taxon>Bacteria</taxon>
        <taxon>Bacillati</taxon>
        <taxon>Actinomycetota</taxon>
        <taxon>Actinomycetes</taxon>
        <taxon>Mycobacteriales</taxon>
        <taxon>Corynebacteriaceae</taxon>
        <taxon>Corynebacterium</taxon>
    </lineage>
</organism>
<evidence type="ECO:0000313" key="3">
    <source>
        <dbReference type="EMBL" id="EPD68270.1"/>
    </source>
</evidence>
<name>S2Z1Y0_9CORY</name>
<dbReference type="RefSeq" id="WP_016458654.1">
    <property type="nucleotide sequence ID" value="NZ_KE150447.1"/>
</dbReference>
<protein>
    <submittedName>
        <fullName evidence="3">Uncharacterized protein</fullName>
    </submittedName>
</protein>
<feature type="chain" id="PRO_5039551383" evidence="2">
    <location>
        <begin position="29"/>
        <end position="191"/>
    </location>
</feature>
<keyword evidence="1" id="KW-1133">Transmembrane helix</keyword>
<reference evidence="3 4" key="1">
    <citation type="submission" date="2013-05" db="EMBL/GenBank/DDBJ databases">
        <title>The Genome Sequence of Corynebacterium pyruviciproducens 1773O (ATCC BAA-1742).</title>
        <authorList>
            <consortium name="The Broad Institute Genomics Platform"/>
            <person name="Earl A."/>
            <person name="Ward D."/>
            <person name="Feldgarden M."/>
            <person name="Gevers D."/>
            <person name="Tong J."/>
            <person name="Walker B."/>
            <person name="Young S."/>
            <person name="Zeng Q."/>
            <person name="Gargeya S."/>
            <person name="Fitzgerald M."/>
            <person name="Haas B."/>
            <person name="Abouelleil A."/>
            <person name="Allen A.W."/>
            <person name="Alvarado L."/>
            <person name="Arachchi H.M."/>
            <person name="Berlin A.M."/>
            <person name="Chapman S.B."/>
            <person name="Gainer-Dewar J."/>
            <person name="Goldberg J."/>
            <person name="Griggs A."/>
            <person name="Gujja S."/>
            <person name="Hansen M."/>
            <person name="Howarth C."/>
            <person name="Imamovic A."/>
            <person name="Ireland A."/>
            <person name="Larimer J."/>
            <person name="McCowan C."/>
            <person name="Murphy C."/>
            <person name="Pearson M."/>
            <person name="Poon T.W."/>
            <person name="Priest M."/>
            <person name="Roberts A."/>
            <person name="Saif S."/>
            <person name="Shea T."/>
            <person name="Sisk P."/>
            <person name="Sykes S."/>
            <person name="Wortman J."/>
            <person name="Nusbaum C."/>
            <person name="Birren B."/>
        </authorList>
    </citation>
    <scope>NUCLEOTIDE SEQUENCE [LARGE SCALE GENOMIC DNA]</scope>
    <source>
        <strain evidence="3 4">ATCC BAA-1742</strain>
    </source>
</reference>
<feature type="transmembrane region" description="Helical" evidence="1">
    <location>
        <begin position="154"/>
        <end position="178"/>
    </location>
</feature>
<accession>S2Z1Y0</accession>
<keyword evidence="1" id="KW-0472">Membrane</keyword>
<dbReference type="HOGENOM" id="CLU_100515_0_0_11"/>
<evidence type="ECO:0000256" key="2">
    <source>
        <dbReference type="SAM" id="SignalP"/>
    </source>
</evidence>
<keyword evidence="1" id="KW-0812">Transmembrane</keyword>
<keyword evidence="4" id="KW-1185">Reference proteome</keyword>
<comment type="caution">
    <text evidence="3">The sequence shown here is derived from an EMBL/GenBank/DDBJ whole genome shotgun (WGS) entry which is preliminary data.</text>
</comment>
<dbReference type="AlphaFoldDB" id="S2Z1Y0"/>
<keyword evidence="2" id="KW-0732">Signal</keyword>